<protein>
    <submittedName>
        <fullName evidence="2">Uncharacterized protein</fullName>
    </submittedName>
</protein>
<proteinExistence type="predicted"/>
<dbReference type="Proteomes" id="UP001194468">
    <property type="component" value="Unassembled WGS sequence"/>
</dbReference>
<evidence type="ECO:0000313" key="2">
    <source>
        <dbReference type="EMBL" id="KAF8417542.1"/>
    </source>
</evidence>
<reference evidence="2" key="1">
    <citation type="submission" date="2019-10" db="EMBL/GenBank/DDBJ databases">
        <authorList>
            <consortium name="DOE Joint Genome Institute"/>
            <person name="Kuo A."/>
            <person name="Miyauchi S."/>
            <person name="Kiss E."/>
            <person name="Drula E."/>
            <person name="Kohler A."/>
            <person name="Sanchez-Garcia M."/>
            <person name="Andreopoulos B."/>
            <person name="Barry K.W."/>
            <person name="Bonito G."/>
            <person name="Buee M."/>
            <person name="Carver A."/>
            <person name="Chen C."/>
            <person name="Cichocki N."/>
            <person name="Clum A."/>
            <person name="Culley D."/>
            <person name="Crous P.W."/>
            <person name="Fauchery L."/>
            <person name="Girlanda M."/>
            <person name="Hayes R."/>
            <person name="Keri Z."/>
            <person name="LaButti K."/>
            <person name="Lipzen A."/>
            <person name="Lombard V."/>
            <person name="Magnuson J."/>
            <person name="Maillard F."/>
            <person name="Morin E."/>
            <person name="Murat C."/>
            <person name="Nolan M."/>
            <person name="Ohm R."/>
            <person name="Pangilinan J."/>
            <person name="Pereira M."/>
            <person name="Perotto S."/>
            <person name="Peter M."/>
            <person name="Riley R."/>
            <person name="Sitrit Y."/>
            <person name="Stielow B."/>
            <person name="Szollosi G."/>
            <person name="Zifcakova L."/>
            <person name="Stursova M."/>
            <person name="Spatafora J.W."/>
            <person name="Tedersoo L."/>
            <person name="Vaario L.-M."/>
            <person name="Yamada A."/>
            <person name="Yan M."/>
            <person name="Wang P."/>
            <person name="Xu J."/>
            <person name="Bruns T."/>
            <person name="Baldrian P."/>
            <person name="Vilgalys R."/>
            <person name="Henrissat B."/>
            <person name="Grigoriev I.V."/>
            <person name="Hibbett D."/>
            <person name="Nagy L.G."/>
            <person name="Martin F.M."/>
        </authorList>
    </citation>
    <scope>NUCLEOTIDE SEQUENCE</scope>
    <source>
        <strain evidence="2">BED1</strain>
    </source>
</reference>
<evidence type="ECO:0000256" key="1">
    <source>
        <dbReference type="SAM" id="MobiDB-lite"/>
    </source>
</evidence>
<feature type="compositionally biased region" description="Basic and acidic residues" evidence="1">
    <location>
        <begin position="161"/>
        <end position="171"/>
    </location>
</feature>
<keyword evidence="3" id="KW-1185">Reference proteome</keyword>
<feature type="region of interest" description="Disordered" evidence="1">
    <location>
        <begin position="148"/>
        <end position="177"/>
    </location>
</feature>
<sequence>MGPCAGDAMHGLLVPSKTLPTPKTLIATQRTSRPSSAKDASASGRWSWTLTLTLTCRGGRPKIHSDRSYLNPTTTPQDSTLCTRSRAHRSGNHDTSVYASKTSVLASQKTTSLLEVSMTLRVGTSRSITSKRYNIDKLTDFFFESHTRNGTRRNMPLTPCREGEKNSRGPDDWNDSPPLHLVNGKTSCNLVDCNSRGCDASPQKGRSS</sequence>
<name>A0AAD4BBV6_BOLED</name>
<comment type="caution">
    <text evidence="2">The sequence shown here is derived from an EMBL/GenBank/DDBJ whole genome shotgun (WGS) entry which is preliminary data.</text>
</comment>
<gene>
    <name evidence="2" type="ORF">L210DRAFT_2473300</name>
</gene>
<dbReference type="EMBL" id="WHUW01000219">
    <property type="protein sequence ID" value="KAF8417542.1"/>
    <property type="molecule type" value="Genomic_DNA"/>
</dbReference>
<organism evidence="2 3">
    <name type="scientific">Boletus edulis BED1</name>
    <dbReference type="NCBI Taxonomy" id="1328754"/>
    <lineage>
        <taxon>Eukaryota</taxon>
        <taxon>Fungi</taxon>
        <taxon>Dikarya</taxon>
        <taxon>Basidiomycota</taxon>
        <taxon>Agaricomycotina</taxon>
        <taxon>Agaricomycetes</taxon>
        <taxon>Agaricomycetidae</taxon>
        <taxon>Boletales</taxon>
        <taxon>Boletineae</taxon>
        <taxon>Boletaceae</taxon>
        <taxon>Boletoideae</taxon>
        <taxon>Boletus</taxon>
    </lineage>
</organism>
<accession>A0AAD4BBV6</accession>
<reference evidence="2" key="2">
    <citation type="journal article" date="2020" name="Nat. Commun.">
        <title>Large-scale genome sequencing of mycorrhizal fungi provides insights into the early evolution of symbiotic traits.</title>
        <authorList>
            <person name="Miyauchi S."/>
            <person name="Kiss E."/>
            <person name="Kuo A."/>
            <person name="Drula E."/>
            <person name="Kohler A."/>
            <person name="Sanchez-Garcia M."/>
            <person name="Morin E."/>
            <person name="Andreopoulos B."/>
            <person name="Barry K.W."/>
            <person name="Bonito G."/>
            <person name="Buee M."/>
            <person name="Carver A."/>
            <person name="Chen C."/>
            <person name="Cichocki N."/>
            <person name="Clum A."/>
            <person name="Culley D."/>
            <person name="Crous P.W."/>
            <person name="Fauchery L."/>
            <person name="Girlanda M."/>
            <person name="Hayes R.D."/>
            <person name="Keri Z."/>
            <person name="LaButti K."/>
            <person name="Lipzen A."/>
            <person name="Lombard V."/>
            <person name="Magnuson J."/>
            <person name="Maillard F."/>
            <person name="Murat C."/>
            <person name="Nolan M."/>
            <person name="Ohm R.A."/>
            <person name="Pangilinan J."/>
            <person name="Pereira M.F."/>
            <person name="Perotto S."/>
            <person name="Peter M."/>
            <person name="Pfister S."/>
            <person name="Riley R."/>
            <person name="Sitrit Y."/>
            <person name="Stielow J.B."/>
            <person name="Szollosi G."/>
            <person name="Zifcakova L."/>
            <person name="Stursova M."/>
            <person name="Spatafora J.W."/>
            <person name="Tedersoo L."/>
            <person name="Vaario L.M."/>
            <person name="Yamada A."/>
            <person name="Yan M."/>
            <person name="Wang P."/>
            <person name="Xu J."/>
            <person name="Bruns T."/>
            <person name="Baldrian P."/>
            <person name="Vilgalys R."/>
            <person name="Dunand C."/>
            <person name="Henrissat B."/>
            <person name="Grigoriev I.V."/>
            <person name="Hibbett D."/>
            <person name="Nagy L.G."/>
            <person name="Martin F.M."/>
        </authorList>
    </citation>
    <scope>NUCLEOTIDE SEQUENCE</scope>
    <source>
        <strain evidence="2">BED1</strain>
    </source>
</reference>
<dbReference type="AlphaFoldDB" id="A0AAD4BBV6"/>
<evidence type="ECO:0000313" key="3">
    <source>
        <dbReference type="Proteomes" id="UP001194468"/>
    </source>
</evidence>
<feature type="region of interest" description="Disordered" evidence="1">
    <location>
        <begin position="1"/>
        <end position="21"/>
    </location>
</feature>